<reference evidence="2" key="1">
    <citation type="submission" date="2022-03" db="EMBL/GenBank/DDBJ databases">
        <authorList>
            <person name="Martin H S."/>
        </authorList>
    </citation>
    <scope>NUCLEOTIDE SEQUENCE</scope>
</reference>
<feature type="non-terminal residue" evidence="2">
    <location>
        <position position="154"/>
    </location>
</feature>
<gene>
    <name evidence="2" type="ORF">IPOD504_LOCUS1882</name>
</gene>
<feature type="chain" id="PRO_5046963776" evidence="1">
    <location>
        <begin position="17"/>
        <end position="154"/>
    </location>
</feature>
<keyword evidence="3" id="KW-1185">Reference proteome</keyword>
<evidence type="ECO:0000313" key="3">
    <source>
        <dbReference type="Proteomes" id="UP000837857"/>
    </source>
</evidence>
<protein>
    <submittedName>
        <fullName evidence="2">Uncharacterized protein</fullName>
    </submittedName>
</protein>
<organism evidence="2 3">
    <name type="scientific">Iphiclides podalirius</name>
    <name type="common">scarce swallowtail</name>
    <dbReference type="NCBI Taxonomy" id="110791"/>
    <lineage>
        <taxon>Eukaryota</taxon>
        <taxon>Metazoa</taxon>
        <taxon>Ecdysozoa</taxon>
        <taxon>Arthropoda</taxon>
        <taxon>Hexapoda</taxon>
        <taxon>Insecta</taxon>
        <taxon>Pterygota</taxon>
        <taxon>Neoptera</taxon>
        <taxon>Endopterygota</taxon>
        <taxon>Lepidoptera</taxon>
        <taxon>Glossata</taxon>
        <taxon>Ditrysia</taxon>
        <taxon>Papilionoidea</taxon>
        <taxon>Papilionidae</taxon>
        <taxon>Papilioninae</taxon>
        <taxon>Iphiclides</taxon>
    </lineage>
</organism>
<accession>A0ABN8HUY6</accession>
<feature type="signal peptide" evidence="1">
    <location>
        <begin position="1"/>
        <end position="16"/>
    </location>
</feature>
<evidence type="ECO:0000256" key="1">
    <source>
        <dbReference type="SAM" id="SignalP"/>
    </source>
</evidence>
<proteinExistence type="predicted"/>
<sequence>MLSFGLLFFCFALCHGYSVLPGVLPLPSVHSAHSAIVAPHSYYHGHTTPALLSHGGFAPVSHHLYKRSPHYAPIAHVAPLPHVATVEHGVPVAVSHQQRVDIRSSPAVVAAPVVTVVKPVLTSFVPATPFIHKPLIGGYEAGHYASVYPHLSHY</sequence>
<evidence type="ECO:0000313" key="2">
    <source>
        <dbReference type="EMBL" id="CAH2039677.1"/>
    </source>
</evidence>
<keyword evidence="1" id="KW-0732">Signal</keyword>
<dbReference type="EMBL" id="OW152823">
    <property type="protein sequence ID" value="CAH2039677.1"/>
    <property type="molecule type" value="Genomic_DNA"/>
</dbReference>
<name>A0ABN8HUY6_9NEOP</name>
<dbReference type="Proteomes" id="UP000837857">
    <property type="component" value="Chromosome 11"/>
</dbReference>